<keyword evidence="9" id="KW-1185">Reference proteome</keyword>
<feature type="domain" description="Hemicentin-1-like von Willebrand factor A" evidence="6">
    <location>
        <begin position="196"/>
        <end position="358"/>
    </location>
</feature>
<organism evidence="8 9">
    <name type="scientific">Neolamprologus brichardi</name>
    <name type="common">Fairy cichlid</name>
    <name type="synonym">Lamprologus brichardi</name>
    <dbReference type="NCBI Taxonomy" id="32507"/>
    <lineage>
        <taxon>Eukaryota</taxon>
        <taxon>Metazoa</taxon>
        <taxon>Chordata</taxon>
        <taxon>Craniata</taxon>
        <taxon>Vertebrata</taxon>
        <taxon>Euteleostomi</taxon>
        <taxon>Actinopterygii</taxon>
        <taxon>Neopterygii</taxon>
        <taxon>Teleostei</taxon>
        <taxon>Neoteleostei</taxon>
        <taxon>Acanthomorphata</taxon>
        <taxon>Ovalentaria</taxon>
        <taxon>Cichlomorphae</taxon>
        <taxon>Cichliformes</taxon>
        <taxon>Cichlidae</taxon>
        <taxon>African cichlids</taxon>
        <taxon>Pseudocrenilabrinae</taxon>
        <taxon>Lamprologini</taxon>
        <taxon>Neolamprologus</taxon>
    </lineage>
</organism>
<name>A0A3Q4I1S6_NEOBR</name>
<dbReference type="Bgee" id="ENSNBRG00000018361">
    <property type="expression patterns" value="Expressed in zone of skin and 3 other cell types or tissues"/>
</dbReference>
<dbReference type="SUPFAM" id="SSF53300">
    <property type="entry name" value="vWA-like"/>
    <property type="match status" value="1"/>
</dbReference>
<evidence type="ECO:0000259" key="7">
    <source>
        <dbReference type="Pfam" id="PF25107"/>
    </source>
</evidence>
<dbReference type="OMA" id="LMMGIAR"/>
<dbReference type="Pfam" id="PF25106">
    <property type="entry name" value="VWA_4"/>
    <property type="match status" value="1"/>
</dbReference>
<dbReference type="Pfam" id="PF25107">
    <property type="entry name" value="VWA7_N"/>
    <property type="match status" value="1"/>
</dbReference>
<dbReference type="InterPro" id="IPR056861">
    <property type="entry name" value="HMCN1-like_VWA"/>
</dbReference>
<reference evidence="8" key="2">
    <citation type="submission" date="2025-09" db="UniProtKB">
        <authorList>
            <consortium name="Ensembl"/>
        </authorList>
    </citation>
    <scope>IDENTIFICATION</scope>
</reference>
<dbReference type="AlphaFoldDB" id="A0A3Q4I1S6"/>
<evidence type="ECO:0000256" key="4">
    <source>
        <dbReference type="ARBA" id="ARBA00023180"/>
    </source>
</evidence>
<dbReference type="InterPro" id="IPR052577">
    <property type="entry name" value="VWA7"/>
</dbReference>
<feature type="domain" description="VWA7 N-terminal" evidence="7">
    <location>
        <begin position="2"/>
        <end position="186"/>
    </location>
</feature>
<evidence type="ECO:0000256" key="2">
    <source>
        <dbReference type="ARBA" id="ARBA00022525"/>
    </source>
</evidence>
<dbReference type="InterPro" id="IPR036465">
    <property type="entry name" value="vWFA_dom_sf"/>
</dbReference>
<reference evidence="8" key="1">
    <citation type="submission" date="2025-08" db="UniProtKB">
        <authorList>
            <consortium name="Ensembl"/>
        </authorList>
    </citation>
    <scope>IDENTIFICATION</scope>
</reference>
<keyword evidence="3" id="KW-0732">Signal</keyword>
<feature type="domain" description="Hemicentin/VWA7 galactose-binding" evidence="5">
    <location>
        <begin position="377"/>
        <end position="461"/>
    </location>
</feature>
<proteinExistence type="predicted"/>
<dbReference type="InterPro" id="IPR056475">
    <property type="entry name" value="GBD_Hemicentin/VWA7"/>
</dbReference>
<dbReference type="GeneTree" id="ENSGT00390000011517"/>
<evidence type="ECO:0000313" key="8">
    <source>
        <dbReference type="Ensembl" id="ENSNBRP00000024017.1"/>
    </source>
</evidence>
<protein>
    <submittedName>
        <fullName evidence="8">von Willebrand factor A domain containing 11</fullName>
    </submittedName>
</protein>
<keyword evidence="2" id="KW-0964">Secreted</keyword>
<dbReference type="Proteomes" id="UP000261580">
    <property type="component" value="Unassembled WGS sequence"/>
</dbReference>
<dbReference type="Gene3D" id="3.40.50.410">
    <property type="entry name" value="von Willebrand factor, type A domain"/>
    <property type="match status" value="1"/>
</dbReference>
<evidence type="ECO:0000256" key="3">
    <source>
        <dbReference type="ARBA" id="ARBA00022729"/>
    </source>
</evidence>
<accession>A0A3Q4I1S6</accession>
<dbReference type="PANTHER" id="PTHR14905">
    <property type="entry name" value="NG37"/>
    <property type="match status" value="1"/>
</dbReference>
<sequence>ASHHFNSEAFLEGRSLITQGMVAIKANVHNENFQAARTTLGRALHTLQSQDFYSHSNWVELGNTKPYSNLINPGLPLDNLAVNTPTCSDCKSASGTCPNQLLPNILKDKKLTSGYMGVFSPAKPTKCSHGGAADLTSKINPKGGISKDERHQDNLAFHDAAVQAATDASLELLQDLRLAVGDDDFLMMGIARSSVLCFVIDTTGSMSDDIEEARSVVHQIIDTYKGTQDEPSEYILVPFNDPFGPMIRTTDVDKMKEEISNLRASGGGDEPEMCLSGLQLALTGAPSSSDIYVFTDALAKDIELKDTIEALISSSKSKVSFFITKPFSRRRRSLTAASFDDYKDIALLSGGQAIHVSKKQLSQATDIILDTSTSALVTVLQRARNPGTQETFPFTLDESLKNITIYITGRSITFTLTNPDVTQSQSEASGKLGTIQTVGNLYRIRLNSEKQKGNWKININS</sequence>
<dbReference type="PANTHER" id="PTHR14905:SF22">
    <property type="entry name" value="VON WILLEBRAND FACTOR A DOMAIN-CONTAINING PROTEIN 7-LIKE"/>
    <property type="match status" value="1"/>
</dbReference>
<dbReference type="Pfam" id="PF23560">
    <property type="entry name" value="GBD_Hemicentin"/>
    <property type="match status" value="1"/>
</dbReference>
<dbReference type="GO" id="GO:0005576">
    <property type="term" value="C:extracellular region"/>
    <property type="evidence" value="ECO:0007669"/>
    <property type="project" value="UniProtKB-SubCell"/>
</dbReference>
<dbReference type="InterPro" id="IPR056862">
    <property type="entry name" value="VWA7_N"/>
</dbReference>
<evidence type="ECO:0000259" key="5">
    <source>
        <dbReference type="Pfam" id="PF23560"/>
    </source>
</evidence>
<evidence type="ECO:0000259" key="6">
    <source>
        <dbReference type="Pfam" id="PF25106"/>
    </source>
</evidence>
<evidence type="ECO:0000256" key="1">
    <source>
        <dbReference type="ARBA" id="ARBA00004613"/>
    </source>
</evidence>
<evidence type="ECO:0000313" key="9">
    <source>
        <dbReference type="Proteomes" id="UP000261580"/>
    </source>
</evidence>
<dbReference type="STRING" id="32507.ENSNBRP00000024017"/>
<dbReference type="Ensembl" id="ENSNBRT00000024641.1">
    <property type="protein sequence ID" value="ENSNBRP00000024017.1"/>
    <property type="gene ID" value="ENSNBRG00000018361.1"/>
</dbReference>
<keyword evidence="4" id="KW-0325">Glycoprotein</keyword>
<comment type="subcellular location">
    <subcellularLocation>
        <location evidence="1">Secreted</location>
    </subcellularLocation>
</comment>